<evidence type="ECO:0000313" key="2">
    <source>
        <dbReference type="EMBL" id="EOA87586.1"/>
    </source>
</evidence>
<dbReference type="RefSeq" id="XP_008024807.1">
    <property type="nucleotide sequence ID" value="XM_008026616.1"/>
</dbReference>
<evidence type="ECO:0000313" key="3">
    <source>
        <dbReference type="Proteomes" id="UP000016935"/>
    </source>
</evidence>
<dbReference type="GO" id="GO:0051260">
    <property type="term" value="P:protein homooligomerization"/>
    <property type="evidence" value="ECO:0007669"/>
    <property type="project" value="InterPro"/>
</dbReference>
<sequence length="176" mass="20665">MASNFLTLDVSGRKFRCSKAVLSTSPYFENLFARWEDSADRQVDGSYLIDADPDVFKHLLDFMRRPARFPLYWNREEGFDYLLYSKLEAEADYFMLEDLRDWIQEKKYLEVVEMRQVIHENKEAWEHCSGTSYLQHFILKGAIGGHGSTQIQAPDRLVTIETEISFDHEVLINNRA</sequence>
<dbReference type="PANTHER" id="PTHR11145">
    <property type="entry name" value="BTB/POZ DOMAIN-CONTAINING ADAPTER FOR CUL3-MEDIATED RHOA DEGRADATION PROTEIN FAMILY MEMBER"/>
    <property type="match status" value="1"/>
</dbReference>
<dbReference type="EMBL" id="KB908581">
    <property type="protein sequence ID" value="EOA87586.1"/>
    <property type="molecule type" value="Genomic_DNA"/>
</dbReference>
<reference evidence="2 3" key="2">
    <citation type="journal article" date="2013" name="PLoS Genet.">
        <title>Comparative genome structure, secondary metabolite, and effector coding capacity across Cochliobolus pathogens.</title>
        <authorList>
            <person name="Condon B.J."/>
            <person name="Leng Y."/>
            <person name="Wu D."/>
            <person name="Bushley K.E."/>
            <person name="Ohm R.A."/>
            <person name="Otillar R."/>
            <person name="Martin J."/>
            <person name="Schackwitz W."/>
            <person name="Grimwood J."/>
            <person name="MohdZainudin N."/>
            <person name="Xue C."/>
            <person name="Wang R."/>
            <person name="Manning V.A."/>
            <person name="Dhillon B."/>
            <person name="Tu Z.J."/>
            <person name="Steffenson B.J."/>
            <person name="Salamov A."/>
            <person name="Sun H."/>
            <person name="Lowry S."/>
            <person name="LaButti K."/>
            <person name="Han J."/>
            <person name="Copeland A."/>
            <person name="Lindquist E."/>
            <person name="Barry K."/>
            <person name="Schmutz J."/>
            <person name="Baker S.E."/>
            <person name="Ciuffetti L.M."/>
            <person name="Grigoriev I.V."/>
            <person name="Zhong S."/>
            <person name="Turgeon B.G."/>
        </authorList>
    </citation>
    <scope>NUCLEOTIDE SEQUENCE [LARGE SCALE GENOMIC DNA]</scope>
    <source>
        <strain evidence="3">28A</strain>
    </source>
</reference>
<dbReference type="InterPro" id="IPR045068">
    <property type="entry name" value="BACURD1-3"/>
</dbReference>
<dbReference type="SMART" id="SM00225">
    <property type="entry name" value="BTB"/>
    <property type="match status" value="1"/>
</dbReference>
<protein>
    <recommendedName>
        <fullName evidence="1">BTB domain-containing protein</fullName>
    </recommendedName>
</protein>
<keyword evidence="3" id="KW-1185">Reference proteome</keyword>
<name>R0ISH1_EXST2</name>
<dbReference type="eggNOG" id="ENOG502SR9U">
    <property type="taxonomic scope" value="Eukaryota"/>
</dbReference>
<dbReference type="Proteomes" id="UP000016935">
    <property type="component" value="Unassembled WGS sequence"/>
</dbReference>
<dbReference type="Gene3D" id="3.30.710.10">
    <property type="entry name" value="Potassium Channel Kv1.1, Chain A"/>
    <property type="match status" value="1"/>
</dbReference>
<dbReference type="PROSITE" id="PS50097">
    <property type="entry name" value="BTB"/>
    <property type="match status" value="1"/>
</dbReference>
<dbReference type="AlphaFoldDB" id="R0ISH1"/>
<feature type="domain" description="BTB" evidence="1">
    <location>
        <begin position="4"/>
        <end position="64"/>
    </location>
</feature>
<dbReference type="InterPro" id="IPR000210">
    <property type="entry name" value="BTB/POZ_dom"/>
</dbReference>
<dbReference type="SUPFAM" id="SSF54695">
    <property type="entry name" value="POZ domain"/>
    <property type="match status" value="1"/>
</dbReference>
<dbReference type="InterPro" id="IPR011333">
    <property type="entry name" value="SKP1/BTB/POZ_sf"/>
</dbReference>
<dbReference type="OrthoDB" id="2414723at2759"/>
<accession>R0ISH1</accession>
<dbReference type="GeneID" id="19400755"/>
<gene>
    <name evidence="2" type="ORF">SETTUDRAFT_169005</name>
</gene>
<dbReference type="InterPro" id="IPR003131">
    <property type="entry name" value="T1-type_BTB"/>
</dbReference>
<proteinExistence type="predicted"/>
<dbReference type="Pfam" id="PF02214">
    <property type="entry name" value="BTB_2"/>
    <property type="match status" value="1"/>
</dbReference>
<dbReference type="HOGENOM" id="CLU_1526096_0_0_1"/>
<reference evidence="2 3" key="1">
    <citation type="journal article" date="2012" name="PLoS Pathog.">
        <title>Diverse lifestyles and strategies of plant pathogenesis encoded in the genomes of eighteen Dothideomycetes fungi.</title>
        <authorList>
            <person name="Ohm R.A."/>
            <person name="Feau N."/>
            <person name="Henrissat B."/>
            <person name="Schoch C.L."/>
            <person name="Horwitz B.A."/>
            <person name="Barry K.W."/>
            <person name="Condon B.J."/>
            <person name="Copeland A.C."/>
            <person name="Dhillon B."/>
            <person name="Glaser F."/>
            <person name="Hesse C.N."/>
            <person name="Kosti I."/>
            <person name="LaButti K."/>
            <person name="Lindquist E.A."/>
            <person name="Lucas S."/>
            <person name="Salamov A.A."/>
            <person name="Bradshaw R.E."/>
            <person name="Ciuffetti L."/>
            <person name="Hamelin R.C."/>
            <person name="Kema G.H.J."/>
            <person name="Lawrence C."/>
            <person name="Scott J.A."/>
            <person name="Spatafora J.W."/>
            <person name="Turgeon B.G."/>
            <person name="de Wit P.J.G.M."/>
            <person name="Zhong S."/>
            <person name="Goodwin S.B."/>
            <person name="Grigoriev I.V."/>
        </authorList>
    </citation>
    <scope>NUCLEOTIDE SEQUENCE [LARGE SCALE GENOMIC DNA]</scope>
    <source>
        <strain evidence="3">28A</strain>
    </source>
</reference>
<evidence type="ECO:0000259" key="1">
    <source>
        <dbReference type="PROSITE" id="PS50097"/>
    </source>
</evidence>
<dbReference type="PANTHER" id="PTHR11145:SF8">
    <property type="entry name" value="RE57120P"/>
    <property type="match status" value="1"/>
</dbReference>
<organism evidence="2 3">
    <name type="scientific">Exserohilum turcicum (strain 28A)</name>
    <name type="common">Northern leaf blight fungus</name>
    <name type="synonym">Setosphaeria turcica</name>
    <dbReference type="NCBI Taxonomy" id="671987"/>
    <lineage>
        <taxon>Eukaryota</taxon>
        <taxon>Fungi</taxon>
        <taxon>Dikarya</taxon>
        <taxon>Ascomycota</taxon>
        <taxon>Pezizomycotina</taxon>
        <taxon>Dothideomycetes</taxon>
        <taxon>Pleosporomycetidae</taxon>
        <taxon>Pleosporales</taxon>
        <taxon>Pleosporineae</taxon>
        <taxon>Pleosporaceae</taxon>
        <taxon>Exserohilum</taxon>
    </lineage>
</organism>
<dbReference type="STRING" id="671987.R0ISH1"/>